<dbReference type="RefSeq" id="WP_274189490.1">
    <property type="nucleotide sequence ID" value="NZ_BAABHN010000050.1"/>
</dbReference>
<dbReference type="InterPro" id="IPR012951">
    <property type="entry name" value="BBE"/>
</dbReference>
<dbReference type="InterPro" id="IPR016169">
    <property type="entry name" value="FAD-bd_PCMH_sub2"/>
</dbReference>
<comment type="cofactor">
    <cofactor evidence="1">
        <name>FAD</name>
        <dbReference type="ChEBI" id="CHEBI:57692"/>
    </cofactor>
</comment>
<protein>
    <submittedName>
        <fullName evidence="7">FAD-binding oxidoreductase</fullName>
    </submittedName>
</protein>
<evidence type="ECO:0000313" key="7">
    <source>
        <dbReference type="EMBL" id="MFC4835619.1"/>
    </source>
</evidence>
<evidence type="ECO:0000256" key="5">
    <source>
        <dbReference type="ARBA" id="ARBA00023002"/>
    </source>
</evidence>
<reference evidence="8" key="1">
    <citation type="journal article" date="2019" name="Int. J. Syst. Evol. Microbiol.">
        <title>The Global Catalogue of Microorganisms (GCM) 10K type strain sequencing project: providing services to taxonomists for standard genome sequencing and annotation.</title>
        <authorList>
            <consortium name="The Broad Institute Genomics Platform"/>
            <consortium name="The Broad Institute Genome Sequencing Center for Infectious Disease"/>
            <person name="Wu L."/>
            <person name="Ma J."/>
        </authorList>
    </citation>
    <scope>NUCLEOTIDE SEQUENCE [LARGE SCALE GENOMIC DNA]</scope>
    <source>
        <strain evidence="8">CCUG 50347</strain>
    </source>
</reference>
<dbReference type="Gene3D" id="3.40.462.20">
    <property type="match status" value="1"/>
</dbReference>
<dbReference type="InterPro" id="IPR050416">
    <property type="entry name" value="FAD-linked_Oxidoreductase"/>
</dbReference>
<dbReference type="Gene3D" id="3.30.43.10">
    <property type="entry name" value="Uridine Diphospho-n-acetylenolpyruvylglucosamine Reductase, domain 2"/>
    <property type="match status" value="1"/>
</dbReference>
<dbReference type="EMBL" id="JBHSIM010000050">
    <property type="protein sequence ID" value="MFC4835619.1"/>
    <property type="molecule type" value="Genomic_DNA"/>
</dbReference>
<evidence type="ECO:0000313" key="8">
    <source>
        <dbReference type="Proteomes" id="UP001595909"/>
    </source>
</evidence>
<evidence type="ECO:0000256" key="1">
    <source>
        <dbReference type="ARBA" id="ARBA00001974"/>
    </source>
</evidence>
<dbReference type="InterPro" id="IPR036318">
    <property type="entry name" value="FAD-bd_PCMH-like_sf"/>
</dbReference>
<dbReference type="PANTHER" id="PTHR42973">
    <property type="entry name" value="BINDING OXIDOREDUCTASE, PUTATIVE (AFU_ORTHOLOGUE AFUA_1G17690)-RELATED"/>
    <property type="match status" value="1"/>
</dbReference>
<evidence type="ECO:0000256" key="2">
    <source>
        <dbReference type="ARBA" id="ARBA00005466"/>
    </source>
</evidence>
<keyword evidence="5" id="KW-0560">Oxidoreductase</keyword>
<name>A0ABV9RQ51_9PSEU</name>
<dbReference type="SUPFAM" id="SSF56176">
    <property type="entry name" value="FAD-binding/transporter-associated domain-like"/>
    <property type="match status" value="1"/>
</dbReference>
<comment type="caution">
    <text evidence="7">The sequence shown here is derived from an EMBL/GenBank/DDBJ whole genome shotgun (WGS) entry which is preliminary data.</text>
</comment>
<keyword evidence="8" id="KW-1185">Reference proteome</keyword>
<dbReference type="InterPro" id="IPR006094">
    <property type="entry name" value="Oxid_FAD_bind_N"/>
</dbReference>
<dbReference type="Pfam" id="PF08031">
    <property type="entry name" value="BBE"/>
    <property type="match status" value="1"/>
</dbReference>
<organism evidence="7 8">
    <name type="scientific">Actinomycetospora chibensis</name>
    <dbReference type="NCBI Taxonomy" id="663606"/>
    <lineage>
        <taxon>Bacteria</taxon>
        <taxon>Bacillati</taxon>
        <taxon>Actinomycetota</taxon>
        <taxon>Actinomycetes</taxon>
        <taxon>Pseudonocardiales</taxon>
        <taxon>Pseudonocardiaceae</taxon>
        <taxon>Actinomycetospora</taxon>
    </lineage>
</organism>
<dbReference type="Gene3D" id="3.30.465.10">
    <property type="match status" value="1"/>
</dbReference>
<proteinExistence type="inferred from homology"/>
<evidence type="ECO:0000259" key="6">
    <source>
        <dbReference type="PROSITE" id="PS51387"/>
    </source>
</evidence>
<dbReference type="Pfam" id="PF01565">
    <property type="entry name" value="FAD_binding_4"/>
    <property type="match status" value="1"/>
</dbReference>
<evidence type="ECO:0000256" key="3">
    <source>
        <dbReference type="ARBA" id="ARBA00022630"/>
    </source>
</evidence>
<accession>A0ABV9RQ51</accession>
<dbReference type="InterPro" id="IPR016167">
    <property type="entry name" value="FAD-bd_PCMH_sub1"/>
</dbReference>
<dbReference type="Proteomes" id="UP001595909">
    <property type="component" value="Unassembled WGS sequence"/>
</dbReference>
<evidence type="ECO:0000256" key="4">
    <source>
        <dbReference type="ARBA" id="ARBA00022827"/>
    </source>
</evidence>
<keyword evidence="3" id="KW-0285">Flavoprotein</keyword>
<sequence length="463" mass="49615">MTHVVSRFDDLRTSLSGTVVTPEDPGYDDARRVWNADIDRRPAAVVYCATTEDVARAVSFARDAPLEISVRGGAHSASGMSVGDAGIVIDLSRMNDVEVDPEARRATAGGGALLRDLDAATQIHALAVPSGEIGHTGLAGITLGGGMGWLTRQHGLTSDNLVSARVVLADGRVVRAAADENPDLFWAIRGGGGNFGIVTEFEFALHEVGPQIELGMLFYGMDQAADALRVAREVIPVLPPDVSFQVVAMPAPPEPFVPTEHHFRLGIALVAVGFGGEESHRGVVDRVRKALTPLFEMVTPMPFTALQQMFDEPYGWGVHAYEKSLYLERFTDGAIDVIVEQVAGMVSPTSVVHFYVLSGAFCTADDAGTAFGGGRSPRLCVFIIGMTPQAEALPVERAWVRGFYDALAPHAMGTGAYVNELMTDDVHRVPATYGAKLVPLQRIKAVYDPENVFHRNANILPAT</sequence>
<feature type="domain" description="FAD-binding PCMH-type" evidence="6">
    <location>
        <begin position="38"/>
        <end position="208"/>
    </location>
</feature>
<comment type="similarity">
    <text evidence="2">Belongs to the oxygen-dependent FAD-linked oxidoreductase family.</text>
</comment>
<dbReference type="InterPro" id="IPR016166">
    <property type="entry name" value="FAD-bd_PCMH"/>
</dbReference>
<dbReference type="PANTHER" id="PTHR42973:SF39">
    <property type="entry name" value="FAD-BINDING PCMH-TYPE DOMAIN-CONTAINING PROTEIN"/>
    <property type="match status" value="1"/>
</dbReference>
<dbReference type="PROSITE" id="PS51387">
    <property type="entry name" value="FAD_PCMH"/>
    <property type="match status" value="1"/>
</dbReference>
<keyword evidence="4" id="KW-0274">FAD</keyword>
<gene>
    <name evidence="7" type="ORF">ACFPEL_24640</name>
</gene>